<evidence type="ECO:0000313" key="2">
    <source>
        <dbReference type="EMBL" id="GFH45619.1"/>
    </source>
</evidence>
<evidence type="ECO:0000313" key="3">
    <source>
        <dbReference type="Proteomes" id="UP001054902"/>
    </source>
</evidence>
<dbReference type="Gene3D" id="3.40.50.1820">
    <property type="entry name" value="alpha/beta hydrolase"/>
    <property type="match status" value="1"/>
</dbReference>
<name>A0AAD3H0Q9_9STRA</name>
<dbReference type="GO" id="GO:0016787">
    <property type="term" value="F:hydrolase activity"/>
    <property type="evidence" value="ECO:0007669"/>
    <property type="project" value="InterPro"/>
</dbReference>
<dbReference type="InterPro" id="IPR050466">
    <property type="entry name" value="Carboxylest/Gibb_receptor"/>
</dbReference>
<dbReference type="PANTHER" id="PTHR23024:SF24">
    <property type="entry name" value="ALPHA_BETA HYDROLASE FOLD-3 DOMAIN-CONTAINING PROTEIN"/>
    <property type="match status" value="1"/>
</dbReference>
<feature type="domain" description="Alpha/beta hydrolase fold-3" evidence="1">
    <location>
        <begin position="237"/>
        <end position="472"/>
    </location>
</feature>
<protein>
    <recommendedName>
        <fullName evidence="1">Alpha/beta hydrolase fold-3 domain-containing protein</fullName>
    </recommendedName>
</protein>
<evidence type="ECO:0000259" key="1">
    <source>
        <dbReference type="Pfam" id="PF07859"/>
    </source>
</evidence>
<accession>A0AAD3H0Q9</accession>
<reference evidence="2 3" key="1">
    <citation type="journal article" date="2021" name="Sci. Rep.">
        <title>The genome of the diatom Chaetoceros tenuissimus carries an ancient integrated fragment of an extant virus.</title>
        <authorList>
            <person name="Hongo Y."/>
            <person name="Kimura K."/>
            <person name="Takaki Y."/>
            <person name="Yoshida Y."/>
            <person name="Baba S."/>
            <person name="Kobayashi G."/>
            <person name="Nagasaki K."/>
            <person name="Hano T."/>
            <person name="Tomaru Y."/>
        </authorList>
    </citation>
    <scope>NUCLEOTIDE SEQUENCE [LARGE SCALE GENOMIC DNA]</scope>
    <source>
        <strain evidence="2 3">NIES-3715</strain>
    </source>
</reference>
<dbReference type="InterPro" id="IPR013094">
    <property type="entry name" value="AB_hydrolase_3"/>
</dbReference>
<sequence>METNFSSISHPDSSFFLSEKLFSESSDIMDFNLSGNILKYFLAISVGTYTVGVFRTRGRVESKTAKPYSTFTHPHKNLLDKILCFIIYFVVPFQNLLNISHKSEVYWRGRDKDAKRNISILQNLRKRIAMLELNFFHFPGCYLWNRLIQKYDKDDFLMGGTVLVQRHSSILSEWGFGGDQKNVFIEDDPIQVEVTCAASTLKGKYTLDDKKKSYGYQAFQTCKLQDVKIDSNVPIFIYFHGGGFVVGNPRDYFPNFIQSLLKKQASSHGTVLPILLASVKYRLCPEHPFPAAVIDCLSTTKEIIERYPKNDIHLVGFSAGGNLATTVGFECTRKYPGRVKSIVALQPFLCPRANSTSYHMNQSCAGIVTPSVLRWLWFSYLQLGFFDENNMNEEIAKHPLFQLGGIGSINPMLRLCYPTADAPYHLRQTEGKPLPPEIFVVEGSGDPLRDDARDLIETLEQHCDKVNAYKAHGSHGLAIILDLKCKRKLRDEWSTCIWS</sequence>
<organism evidence="2 3">
    <name type="scientific">Chaetoceros tenuissimus</name>
    <dbReference type="NCBI Taxonomy" id="426638"/>
    <lineage>
        <taxon>Eukaryota</taxon>
        <taxon>Sar</taxon>
        <taxon>Stramenopiles</taxon>
        <taxon>Ochrophyta</taxon>
        <taxon>Bacillariophyta</taxon>
        <taxon>Coscinodiscophyceae</taxon>
        <taxon>Chaetocerotophycidae</taxon>
        <taxon>Chaetocerotales</taxon>
        <taxon>Chaetocerotaceae</taxon>
        <taxon>Chaetoceros</taxon>
    </lineage>
</organism>
<keyword evidence="3" id="KW-1185">Reference proteome</keyword>
<dbReference type="EMBL" id="BLLK01000022">
    <property type="protein sequence ID" value="GFH45619.1"/>
    <property type="molecule type" value="Genomic_DNA"/>
</dbReference>
<comment type="caution">
    <text evidence="2">The sequence shown here is derived from an EMBL/GenBank/DDBJ whole genome shotgun (WGS) entry which is preliminary data.</text>
</comment>
<dbReference type="Pfam" id="PF07859">
    <property type="entry name" value="Abhydrolase_3"/>
    <property type="match status" value="1"/>
</dbReference>
<gene>
    <name evidence="2" type="ORF">CTEN210_02093</name>
</gene>
<dbReference type="AlphaFoldDB" id="A0AAD3H0Q9"/>
<dbReference type="SUPFAM" id="SSF53474">
    <property type="entry name" value="alpha/beta-Hydrolases"/>
    <property type="match status" value="1"/>
</dbReference>
<proteinExistence type="predicted"/>
<dbReference type="PANTHER" id="PTHR23024">
    <property type="entry name" value="ARYLACETAMIDE DEACETYLASE"/>
    <property type="match status" value="1"/>
</dbReference>
<dbReference type="InterPro" id="IPR029058">
    <property type="entry name" value="AB_hydrolase_fold"/>
</dbReference>
<dbReference type="Proteomes" id="UP001054902">
    <property type="component" value="Unassembled WGS sequence"/>
</dbReference>